<dbReference type="GO" id="GO:0003677">
    <property type="term" value="F:DNA binding"/>
    <property type="evidence" value="ECO:0007669"/>
    <property type="project" value="UniProtKB-KW"/>
</dbReference>
<dbReference type="InterPro" id="IPR014284">
    <property type="entry name" value="RNA_pol_sigma-70_dom"/>
</dbReference>
<dbReference type="RefSeq" id="WP_129131887.1">
    <property type="nucleotide sequence ID" value="NZ_SDHW01000005.1"/>
</dbReference>
<dbReference type="InterPro" id="IPR013324">
    <property type="entry name" value="RNA_pol_sigma_r3/r4-like"/>
</dbReference>
<dbReference type="InterPro" id="IPR036388">
    <property type="entry name" value="WH-like_DNA-bd_sf"/>
</dbReference>
<dbReference type="Pfam" id="PF04542">
    <property type="entry name" value="Sigma70_r2"/>
    <property type="match status" value="1"/>
</dbReference>
<dbReference type="SUPFAM" id="SSF88946">
    <property type="entry name" value="Sigma2 domain of RNA polymerase sigma factors"/>
    <property type="match status" value="1"/>
</dbReference>
<dbReference type="GO" id="GO:0016987">
    <property type="term" value="F:sigma factor activity"/>
    <property type="evidence" value="ECO:0007669"/>
    <property type="project" value="UniProtKB-KW"/>
</dbReference>
<dbReference type="InterPro" id="IPR013249">
    <property type="entry name" value="RNA_pol_sigma70_r4_t2"/>
</dbReference>
<evidence type="ECO:0000259" key="7">
    <source>
        <dbReference type="Pfam" id="PF08281"/>
    </source>
</evidence>
<keyword evidence="3" id="KW-0731">Sigma factor</keyword>
<dbReference type="GO" id="GO:0006352">
    <property type="term" value="P:DNA-templated transcription initiation"/>
    <property type="evidence" value="ECO:0007669"/>
    <property type="project" value="InterPro"/>
</dbReference>
<accession>A0A4Q1CG86</accession>
<dbReference type="InterPro" id="IPR013325">
    <property type="entry name" value="RNA_pol_sigma_r2"/>
</dbReference>
<dbReference type="Pfam" id="PF08281">
    <property type="entry name" value="Sigma70_r4_2"/>
    <property type="match status" value="1"/>
</dbReference>
<dbReference type="InterPro" id="IPR039425">
    <property type="entry name" value="RNA_pol_sigma-70-like"/>
</dbReference>
<organism evidence="8 9">
    <name type="scientific">Lacibacter luteus</name>
    <dbReference type="NCBI Taxonomy" id="2508719"/>
    <lineage>
        <taxon>Bacteria</taxon>
        <taxon>Pseudomonadati</taxon>
        <taxon>Bacteroidota</taxon>
        <taxon>Chitinophagia</taxon>
        <taxon>Chitinophagales</taxon>
        <taxon>Chitinophagaceae</taxon>
        <taxon>Lacibacter</taxon>
    </lineage>
</organism>
<protein>
    <submittedName>
        <fullName evidence="8">RNA polymerase sigma factor</fullName>
    </submittedName>
</protein>
<keyword evidence="9" id="KW-1185">Reference proteome</keyword>
<dbReference type="PANTHER" id="PTHR43133">
    <property type="entry name" value="RNA POLYMERASE ECF-TYPE SIGMA FACTO"/>
    <property type="match status" value="1"/>
</dbReference>
<proteinExistence type="inferred from homology"/>
<dbReference type="PANTHER" id="PTHR43133:SF8">
    <property type="entry name" value="RNA POLYMERASE SIGMA FACTOR HI_1459-RELATED"/>
    <property type="match status" value="1"/>
</dbReference>
<evidence type="ECO:0000256" key="3">
    <source>
        <dbReference type="ARBA" id="ARBA00023082"/>
    </source>
</evidence>
<evidence type="ECO:0000256" key="4">
    <source>
        <dbReference type="ARBA" id="ARBA00023125"/>
    </source>
</evidence>
<dbReference type="InterPro" id="IPR007627">
    <property type="entry name" value="RNA_pol_sigma70_r2"/>
</dbReference>
<evidence type="ECO:0000313" key="9">
    <source>
        <dbReference type="Proteomes" id="UP000290204"/>
    </source>
</evidence>
<keyword evidence="4" id="KW-0238">DNA-binding</keyword>
<dbReference type="Proteomes" id="UP000290204">
    <property type="component" value="Unassembled WGS sequence"/>
</dbReference>
<reference evidence="8 9" key="1">
    <citation type="submission" date="2019-01" db="EMBL/GenBank/DDBJ databases">
        <title>Lacibacter sp. strain TTM-7.</title>
        <authorList>
            <person name="Chen W.-M."/>
        </authorList>
    </citation>
    <scope>NUCLEOTIDE SEQUENCE [LARGE SCALE GENOMIC DNA]</scope>
    <source>
        <strain evidence="8 9">TTM-7</strain>
    </source>
</reference>
<dbReference type="OrthoDB" id="9780326at2"/>
<evidence type="ECO:0000256" key="5">
    <source>
        <dbReference type="ARBA" id="ARBA00023163"/>
    </source>
</evidence>
<evidence type="ECO:0000313" key="8">
    <source>
        <dbReference type="EMBL" id="RXK58831.1"/>
    </source>
</evidence>
<dbReference type="EMBL" id="SDHW01000005">
    <property type="protein sequence ID" value="RXK58831.1"/>
    <property type="molecule type" value="Genomic_DNA"/>
</dbReference>
<gene>
    <name evidence="8" type="ORF">ESA94_15690</name>
</gene>
<keyword evidence="5" id="KW-0804">Transcription</keyword>
<comment type="similarity">
    <text evidence="1">Belongs to the sigma-70 factor family. ECF subfamily.</text>
</comment>
<dbReference type="NCBIfam" id="TIGR02937">
    <property type="entry name" value="sigma70-ECF"/>
    <property type="match status" value="1"/>
</dbReference>
<sequence length="183" mass="21714">MQNGWDTELIERCRKGDSNAFRQLVDNYQGMVYVFAFRMLCNEEDTKDVVQETFIKVWRNLSKYNTALKFTTWLYKITANCCYDHLRKGRQRKQHVEIDQVKHVCEQMLQSNMEQKIINEDLAAVISQLTHQLTPKQKLVFTLKELEGFEVNEISTITDLSPEKIKSNLYLARKNIREQLEKM</sequence>
<dbReference type="AlphaFoldDB" id="A0A4Q1CG86"/>
<evidence type="ECO:0000259" key="6">
    <source>
        <dbReference type="Pfam" id="PF04542"/>
    </source>
</evidence>
<keyword evidence="2" id="KW-0805">Transcription regulation</keyword>
<evidence type="ECO:0000256" key="2">
    <source>
        <dbReference type="ARBA" id="ARBA00023015"/>
    </source>
</evidence>
<comment type="caution">
    <text evidence="8">The sequence shown here is derived from an EMBL/GenBank/DDBJ whole genome shotgun (WGS) entry which is preliminary data.</text>
</comment>
<dbReference type="SUPFAM" id="SSF88659">
    <property type="entry name" value="Sigma3 and sigma4 domains of RNA polymerase sigma factors"/>
    <property type="match status" value="1"/>
</dbReference>
<name>A0A4Q1CG86_9BACT</name>
<dbReference type="Gene3D" id="1.10.1740.10">
    <property type="match status" value="1"/>
</dbReference>
<evidence type="ECO:0000256" key="1">
    <source>
        <dbReference type="ARBA" id="ARBA00010641"/>
    </source>
</evidence>
<feature type="domain" description="RNA polymerase sigma factor 70 region 4 type 2" evidence="7">
    <location>
        <begin position="126"/>
        <end position="175"/>
    </location>
</feature>
<dbReference type="Gene3D" id="1.10.10.10">
    <property type="entry name" value="Winged helix-like DNA-binding domain superfamily/Winged helix DNA-binding domain"/>
    <property type="match status" value="1"/>
</dbReference>
<feature type="domain" description="RNA polymerase sigma-70 region 2" evidence="6">
    <location>
        <begin position="24"/>
        <end position="90"/>
    </location>
</feature>